<proteinExistence type="predicted"/>
<accession>A0A849K234</accession>
<keyword evidence="2" id="KW-1185">Reference proteome</keyword>
<evidence type="ECO:0000313" key="1">
    <source>
        <dbReference type="EMBL" id="NNU42552.1"/>
    </source>
</evidence>
<dbReference type="AlphaFoldDB" id="A0A849K234"/>
<reference evidence="1 2" key="1">
    <citation type="submission" date="2020-05" db="EMBL/GenBank/DDBJ databases">
        <authorList>
            <person name="Khan S.A."/>
            <person name="Jeon C.O."/>
            <person name="Chun B.H."/>
        </authorList>
    </citation>
    <scope>NUCLEOTIDE SEQUENCE [LARGE SCALE GENOMIC DNA]</scope>
    <source>
        <strain evidence="1 2">B156</strain>
    </source>
</reference>
<organism evidence="1 2">
    <name type="scientific">Ramlibacter montanisoli</name>
    <dbReference type="NCBI Taxonomy" id="2732512"/>
    <lineage>
        <taxon>Bacteria</taxon>
        <taxon>Pseudomonadati</taxon>
        <taxon>Pseudomonadota</taxon>
        <taxon>Betaproteobacteria</taxon>
        <taxon>Burkholderiales</taxon>
        <taxon>Comamonadaceae</taxon>
        <taxon>Ramlibacter</taxon>
    </lineage>
</organism>
<reference evidence="1 2" key="2">
    <citation type="submission" date="2020-06" db="EMBL/GenBank/DDBJ databases">
        <title>Ramlibacter rhizophilus sp. nov., isolated from rhizosphere soil of national flower Mugunghwa from South Korea.</title>
        <authorList>
            <person name="Zheng-Fei Y."/>
            <person name="Huan T."/>
        </authorList>
    </citation>
    <scope>NUCLEOTIDE SEQUENCE [LARGE SCALE GENOMIC DNA]</scope>
    <source>
        <strain evidence="1 2">B156</strain>
    </source>
</reference>
<sequence>MQPQSLDADELRAALIAVALEWEQRYGVAPAITSVISEYDAARLVGHSPESLSHDGVGRTAVTRGVDFRHNGIRYQVKACRPSGKPGSMITKVPKASNYDWDRLIWVLYDREFRVLEAWEWGVEAYKSSFDGVERLNPAMMRKGRALHAI</sequence>
<dbReference type="Proteomes" id="UP000552954">
    <property type="component" value="Unassembled WGS sequence"/>
</dbReference>
<evidence type="ECO:0000313" key="2">
    <source>
        <dbReference type="Proteomes" id="UP000552954"/>
    </source>
</evidence>
<gene>
    <name evidence="1" type="ORF">HK415_04335</name>
</gene>
<comment type="caution">
    <text evidence="1">The sequence shown here is derived from an EMBL/GenBank/DDBJ whole genome shotgun (WGS) entry which is preliminary data.</text>
</comment>
<protein>
    <submittedName>
        <fullName evidence="1">Uncharacterized protein</fullName>
    </submittedName>
</protein>
<dbReference type="RefSeq" id="WP_171556901.1">
    <property type="nucleotide sequence ID" value="NZ_JABFCS010000001.1"/>
</dbReference>
<dbReference type="EMBL" id="JABFCS010000001">
    <property type="protein sequence ID" value="NNU42552.1"/>
    <property type="molecule type" value="Genomic_DNA"/>
</dbReference>
<name>A0A849K234_9BURK</name>